<dbReference type="InterPro" id="IPR022755">
    <property type="entry name" value="Znf_C2H2_jaz"/>
</dbReference>
<dbReference type="SUPFAM" id="SSF57667">
    <property type="entry name" value="beta-beta-alpha zinc fingers"/>
    <property type="match status" value="1"/>
</dbReference>
<dbReference type="AlphaFoldDB" id="A0A6A6NZ18"/>
<dbReference type="PROSITE" id="PS00028">
    <property type="entry name" value="ZINC_FINGER_C2H2_1"/>
    <property type="match status" value="1"/>
</dbReference>
<evidence type="ECO:0000256" key="5">
    <source>
        <dbReference type="ARBA" id="ARBA00022737"/>
    </source>
</evidence>
<comment type="subcellular location">
    <subcellularLocation>
        <location evidence="1">Cytoplasm</location>
    </subcellularLocation>
</comment>
<evidence type="ECO:0000256" key="4">
    <source>
        <dbReference type="ARBA" id="ARBA00022723"/>
    </source>
</evidence>
<feature type="compositionally biased region" description="Acidic residues" evidence="9">
    <location>
        <begin position="339"/>
        <end position="351"/>
    </location>
</feature>
<dbReference type="OrthoDB" id="19329at2759"/>
<dbReference type="InterPro" id="IPR013087">
    <property type="entry name" value="Znf_C2H2_type"/>
</dbReference>
<dbReference type="GO" id="GO:0042273">
    <property type="term" value="P:ribosomal large subunit biogenesis"/>
    <property type="evidence" value="ECO:0007669"/>
    <property type="project" value="TreeGrafter"/>
</dbReference>
<dbReference type="PANTHER" id="PTHR13182">
    <property type="entry name" value="ZINC FINGER PROTEIN 622"/>
    <property type="match status" value="1"/>
</dbReference>
<feature type="compositionally biased region" description="Low complexity" evidence="9">
    <location>
        <begin position="178"/>
        <end position="188"/>
    </location>
</feature>
<evidence type="ECO:0000256" key="3">
    <source>
        <dbReference type="ARBA" id="ARBA00022517"/>
    </source>
</evidence>
<feature type="compositionally biased region" description="Acidic residues" evidence="9">
    <location>
        <begin position="300"/>
        <end position="310"/>
    </location>
</feature>
<dbReference type="Pfam" id="PF12171">
    <property type="entry name" value="zf-C2H2_jaz"/>
    <property type="match status" value="1"/>
</dbReference>
<evidence type="ECO:0000259" key="10">
    <source>
        <dbReference type="PROSITE" id="PS00028"/>
    </source>
</evidence>
<evidence type="ECO:0000256" key="1">
    <source>
        <dbReference type="ARBA" id="ARBA00004496"/>
    </source>
</evidence>
<dbReference type="InterPro" id="IPR041661">
    <property type="entry name" value="ZN622/Rei1/Reh1_Znf-C2H2"/>
</dbReference>
<feature type="region of interest" description="Disordered" evidence="9">
    <location>
        <begin position="299"/>
        <end position="399"/>
    </location>
</feature>
<keyword evidence="4" id="KW-0479">Metal-binding</keyword>
<dbReference type="GO" id="GO:0008270">
    <property type="term" value="F:zinc ion binding"/>
    <property type="evidence" value="ECO:0007669"/>
    <property type="project" value="UniProtKB-KW"/>
</dbReference>
<dbReference type="Pfam" id="PF12756">
    <property type="entry name" value="zf-C2H2_2"/>
    <property type="match status" value="1"/>
</dbReference>
<name>A0A6A6NZ18_9PEZI</name>
<dbReference type="SMART" id="SM00355">
    <property type="entry name" value="ZnF_C2H2"/>
    <property type="match status" value="4"/>
</dbReference>
<evidence type="ECO:0000313" key="12">
    <source>
        <dbReference type="Proteomes" id="UP000799766"/>
    </source>
</evidence>
<dbReference type="InterPro" id="IPR040025">
    <property type="entry name" value="Znf622/Rei1/Reh1"/>
</dbReference>
<keyword evidence="5" id="KW-0677">Repeat</keyword>
<keyword evidence="12" id="KW-1185">Reference proteome</keyword>
<evidence type="ECO:0000313" key="11">
    <source>
        <dbReference type="EMBL" id="KAF2456919.1"/>
    </source>
</evidence>
<dbReference type="GO" id="GO:0005737">
    <property type="term" value="C:cytoplasm"/>
    <property type="evidence" value="ECO:0007669"/>
    <property type="project" value="UniProtKB-SubCell"/>
</dbReference>
<dbReference type="Proteomes" id="UP000799766">
    <property type="component" value="Unassembled WGS sequence"/>
</dbReference>
<dbReference type="GO" id="GO:0003676">
    <property type="term" value="F:nucleic acid binding"/>
    <property type="evidence" value="ECO:0007669"/>
    <property type="project" value="InterPro"/>
</dbReference>
<keyword evidence="3" id="KW-0690">Ribosome biogenesis</keyword>
<organism evidence="11 12">
    <name type="scientific">Lineolata rhizophorae</name>
    <dbReference type="NCBI Taxonomy" id="578093"/>
    <lineage>
        <taxon>Eukaryota</taxon>
        <taxon>Fungi</taxon>
        <taxon>Dikarya</taxon>
        <taxon>Ascomycota</taxon>
        <taxon>Pezizomycotina</taxon>
        <taxon>Dothideomycetes</taxon>
        <taxon>Dothideomycetes incertae sedis</taxon>
        <taxon>Lineolatales</taxon>
        <taxon>Lineolataceae</taxon>
        <taxon>Lineolata</taxon>
    </lineage>
</organism>
<feature type="region of interest" description="Disordered" evidence="9">
    <location>
        <begin position="167"/>
        <end position="188"/>
    </location>
</feature>
<accession>A0A6A6NZ18</accession>
<feature type="non-terminal residue" evidence="11">
    <location>
        <position position="1"/>
    </location>
</feature>
<dbReference type="GO" id="GO:0030687">
    <property type="term" value="C:preribosome, large subunit precursor"/>
    <property type="evidence" value="ECO:0007669"/>
    <property type="project" value="TreeGrafter"/>
</dbReference>
<dbReference type="EMBL" id="MU001682">
    <property type="protein sequence ID" value="KAF2456919.1"/>
    <property type="molecule type" value="Genomic_DNA"/>
</dbReference>
<dbReference type="InterPro" id="IPR036236">
    <property type="entry name" value="Znf_C2H2_sf"/>
</dbReference>
<dbReference type="SMART" id="SM00451">
    <property type="entry name" value="ZnF_U1"/>
    <property type="match status" value="2"/>
</dbReference>
<feature type="region of interest" description="Disordered" evidence="9">
    <location>
        <begin position="441"/>
        <end position="489"/>
    </location>
</feature>
<sequence>PAMASPQRSHPFTCNSCQVAFRSSELQRAHMQNDWHRYNLKRRVASLPPLSSEVFAEKVLATKASAAATAARAAYEKACAACHRTYYSENAFLNHVSSAKHRANVAATAQRTGRGAAAAAAADDDDVGSMAGSAFSSVPPDAASAAAAPDEDAEDEFADVVENLKDTKLDDEDPADPPLSAADPASTSASAVPAGEILTCLFCNYASPTFPLNIAHMERIHGMFIPERDFLVDEEGLIKHLYKKVGLAHECLWCGKVRHTAGGAQTHMRDQGHCMIAFDTEEEMVEIGQFYDFRATYEDAGPEQSDDESSADTVSTSRAAAGAKLGAPRQVSTATAGDAADDEGADDEGWETDSTLSSVPTDEITAVPIQDRSHRYKQLNRHRHHSHHDPRPHRHADGWHSHAHATPVAVYHDDYELHLPSGKSVGHRSLNRYWRQNLRGHPSAAEREELQQLQQQQQQQQQQDQQRRGRGRQQRRAPATRADGGTGMVGVTDAKRREVRAVEKRARQKEQRAQTRMQWAVEKKGNSQKHFRVSRGGIGPSSSCFCCSRPGAPRLAGAAACDAPRACDGCLGGRFVEPVCFFVRRC</sequence>
<feature type="compositionally biased region" description="Low complexity" evidence="9">
    <location>
        <begin position="130"/>
        <end position="148"/>
    </location>
</feature>
<reference evidence="11" key="1">
    <citation type="journal article" date="2020" name="Stud. Mycol.">
        <title>101 Dothideomycetes genomes: a test case for predicting lifestyles and emergence of pathogens.</title>
        <authorList>
            <person name="Haridas S."/>
            <person name="Albert R."/>
            <person name="Binder M."/>
            <person name="Bloem J."/>
            <person name="Labutti K."/>
            <person name="Salamov A."/>
            <person name="Andreopoulos B."/>
            <person name="Baker S."/>
            <person name="Barry K."/>
            <person name="Bills G."/>
            <person name="Bluhm B."/>
            <person name="Cannon C."/>
            <person name="Castanera R."/>
            <person name="Culley D."/>
            <person name="Daum C."/>
            <person name="Ezra D."/>
            <person name="Gonzalez J."/>
            <person name="Henrissat B."/>
            <person name="Kuo A."/>
            <person name="Liang C."/>
            <person name="Lipzen A."/>
            <person name="Lutzoni F."/>
            <person name="Magnuson J."/>
            <person name="Mondo S."/>
            <person name="Nolan M."/>
            <person name="Ohm R."/>
            <person name="Pangilinan J."/>
            <person name="Park H.-J."/>
            <person name="Ramirez L."/>
            <person name="Alfaro M."/>
            <person name="Sun H."/>
            <person name="Tritt A."/>
            <person name="Yoshinaga Y."/>
            <person name="Zwiers L.-H."/>
            <person name="Turgeon B."/>
            <person name="Goodwin S."/>
            <person name="Spatafora J."/>
            <person name="Crous P."/>
            <person name="Grigoriev I."/>
        </authorList>
    </citation>
    <scope>NUCLEOTIDE SEQUENCE</scope>
    <source>
        <strain evidence="11">ATCC 16933</strain>
    </source>
</reference>
<protein>
    <submittedName>
        <fullName evidence="11">C2H2 type zinc-finger-domain-containing protein</fullName>
    </submittedName>
</protein>
<keyword evidence="2" id="KW-0963">Cytoplasm</keyword>
<feature type="compositionally biased region" description="Low complexity" evidence="9">
    <location>
        <begin position="451"/>
        <end position="464"/>
    </location>
</feature>
<feature type="compositionally biased region" description="Basic residues" evidence="9">
    <location>
        <begin position="374"/>
        <end position="394"/>
    </location>
</feature>
<feature type="region of interest" description="Disordered" evidence="9">
    <location>
        <begin position="504"/>
        <end position="534"/>
    </location>
</feature>
<feature type="domain" description="C2H2-type" evidence="10">
    <location>
        <begin position="14"/>
        <end position="36"/>
    </location>
</feature>
<comment type="similarity">
    <text evidence="8">Belongs to the REI1 family.</text>
</comment>
<evidence type="ECO:0000256" key="7">
    <source>
        <dbReference type="ARBA" id="ARBA00022833"/>
    </source>
</evidence>
<evidence type="ECO:0000256" key="8">
    <source>
        <dbReference type="ARBA" id="ARBA00034126"/>
    </source>
</evidence>
<keyword evidence="6 11" id="KW-0863">Zinc-finger</keyword>
<evidence type="ECO:0000256" key="6">
    <source>
        <dbReference type="ARBA" id="ARBA00022771"/>
    </source>
</evidence>
<gene>
    <name evidence="11" type="ORF">BDY21DRAFT_287104</name>
</gene>
<proteinExistence type="inferred from homology"/>
<dbReference type="InterPro" id="IPR003604">
    <property type="entry name" value="Matrin/U1-like-C_Znf_C2H2"/>
</dbReference>
<keyword evidence="7" id="KW-0862">Zinc</keyword>
<feature type="region of interest" description="Disordered" evidence="9">
    <location>
        <begin position="130"/>
        <end position="155"/>
    </location>
</feature>
<dbReference type="PANTHER" id="PTHR13182:SF8">
    <property type="entry name" value="CYTOPLASMIC 60S SUBUNIT BIOGENESIS FACTOR ZNF622"/>
    <property type="match status" value="1"/>
</dbReference>
<evidence type="ECO:0000256" key="9">
    <source>
        <dbReference type="SAM" id="MobiDB-lite"/>
    </source>
</evidence>
<evidence type="ECO:0000256" key="2">
    <source>
        <dbReference type="ARBA" id="ARBA00022490"/>
    </source>
</evidence>
<feature type="compositionally biased region" description="Basic and acidic residues" evidence="9">
    <location>
        <begin position="504"/>
        <end position="513"/>
    </location>
</feature>